<sequence>MKRSILNLALVALISTTALMGCKDSTKQELDAREGVEDARADLDEAKAELSDARKAATEQEWKEFKESTNAAIAKNENRISDLKMQMKKSGKTMDAEYTKKIEELEVRNREIKDKVNAYKNSASDDWETFKEEYNRDMEDLGQSFKNFTVKNN</sequence>
<protein>
    <submittedName>
        <fullName evidence="3">Uncharacterized protein</fullName>
    </submittedName>
</protein>
<gene>
    <name evidence="3" type="ORF">SAMN05444396_11132</name>
</gene>
<evidence type="ECO:0000313" key="4">
    <source>
        <dbReference type="Proteomes" id="UP000184036"/>
    </source>
</evidence>
<dbReference type="AlphaFoldDB" id="A0A1M5JJA8"/>
<dbReference type="EMBL" id="FQWE01000011">
    <property type="protein sequence ID" value="SHG40485.1"/>
    <property type="molecule type" value="Genomic_DNA"/>
</dbReference>
<dbReference type="STRING" id="271157.SAMN05444396_11132"/>
<evidence type="ECO:0000256" key="1">
    <source>
        <dbReference type="SAM" id="Coils"/>
    </source>
</evidence>
<name>A0A1M5JJA8_9FLAO</name>
<organism evidence="3 4">
    <name type="scientific">Flavobacterium segetis</name>
    <dbReference type="NCBI Taxonomy" id="271157"/>
    <lineage>
        <taxon>Bacteria</taxon>
        <taxon>Pseudomonadati</taxon>
        <taxon>Bacteroidota</taxon>
        <taxon>Flavobacteriia</taxon>
        <taxon>Flavobacteriales</taxon>
        <taxon>Flavobacteriaceae</taxon>
        <taxon>Flavobacterium</taxon>
    </lineage>
</organism>
<feature type="chain" id="PRO_5013087306" evidence="2">
    <location>
        <begin position="21"/>
        <end position="153"/>
    </location>
</feature>
<keyword evidence="2" id="KW-0732">Signal</keyword>
<evidence type="ECO:0000313" key="3">
    <source>
        <dbReference type="EMBL" id="SHG40485.1"/>
    </source>
</evidence>
<feature type="coiled-coil region" evidence="1">
    <location>
        <begin position="29"/>
        <end position="122"/>
    </location>
</feature>
<proteinExistence type="predicted"/>
<evidence type="ECO:0000256" key="2">
    <source>
        <dbReference type="SAM" id="SignalP"/>
    </source>
</evidence>
<dbReference type="OrthoDB" id="1122839at2"/>
<dbReference type="PROSITE" id="PS51257">
    <property type="entry name" value="PROKAR_LIPOPROTEIN"/>
    <property type="match status" value="1"/>
</dbReference>
<keyword evidence="4" id="KW-1185">Reference proteome</keyword>
<feature type="signal peptide" evidence="2">
    <location>
        <begin position="1"/>
        <end position="20"/>
    </location>
</feature>
<keyword evidence="1" id="KW-0175">Coiled coil</keyword>
<reference evidence="4" key="1">
    <citation type="submission" date="2016-11" db="EMBL/GenBank/DDBJ databases">
        <authorList>
            <person name="Varghese N."/>
            <person name="Submissions S."/>
        </authorList>
    </citation>
    <scope>NUCLEOTIDE SEQUENCE [LARGE SCALE GENOMIC DNA]</scope>
    <source>
        <strain evidence="4">DSM 19741</strain>
    </source>
</reference>
<dbReference type="RefSeq" id="WP_072993458.1">
    <property type="nucleotide sequence ID" value="NZ_FQWE01000011.1"/>
</dbReference>
<accession>A0A1M5JJA8</accession>
<dbReference type="Proteomes" id="UP000184036">
    <property type="component" value="Unassembled WGS sequence"/>
</dbReference>